<proteinExistence type="predicted"/>
<dbReference type="Proteomes" id="UP001144256">
    <property type="component" value="Unassembled WGS sequence"/>
</dbReference>
<organism evidence="1 2">
    <name type="scientific">Vallitalea longa</name>
    <dbReference type="NCBI Taxonomy" id="2936439"/>
    <lineage>
        <taxon>Bacteria</taxon>
        <taxon>Bacillati</taxon>
        <taxon>Bacillota</taxon>
        <taxon>Clostridia</taxon>
        <taxon>Lachnospirales</taxon>
        <taxon>Vallitaleaceae</taxon>
        <taxon>Vallitalea</taxon>
    </lineage>
</organism>
<sequence length="160" mass="18267">MTKDVIVKVKGVQTDMFETDEIELVTTGKYVDKNNKVYITYVDSTIDGDKETKTTVKLEENQISILRFGAVNSHMVFEKDKTHITHYETPYGVFEINTYTKKINVETGNDYMEINVAYDLSINHMSMGVNTFTISINSAKSDRVILMDDKSVEVQNEELS</sequence>
<comment type="caution">
    <text evidence="1">The sequence shown here is derived from an EMBL/GenBank/DDBJ whole genome shotgun (WGS) entry which is preliminary data.</text>
</comment>
<reference evidence="1" key="1">
    <citation type="submission" date="2022-06" db="EMBL/GenBank/DDBJ databases">
        <title>Vallitalea longa sp. nov., an anaerobic bacterium isolated from marine sediment.</title>
        <authorList>
            <person name="Hirano S."/>
            <person name="Terahara T."/>
            <person name="Mori K."/>
            <person name="Hamada M."/>
            <person name="Matsumoto R."/>
            <person name="Kobayashi T."/>
        </authorList>
    </citation>
    <scope>NUCLEOTIDE SEQUENCE</scope>
    <source>
        <strain evidence="1">SH18-1</strain>
    </source>
</reference>
<dbReference type="Gene3D" id="2.40.128.20">
    <property type="match status" value="1"/>
</dbReference>
<protein>
    <recommendedName>
        <fullName evidence="3">DUF1934 domain-containing protein</fullName>
    </recommendedName>
</protein>
<evidence type="ECO:0000313" key="1">
    <source>
        <dbReference type="EMBL" id="GKX28539.1"/>
    </source>
</evidence>
<dbReference type="InterPro" id="IPR012674">
    <property type="entry name" value="Calycin"/>
</dbReference>
<dbReference type="AlphaFoldDB" id="A0A9W5YAS9"/>
<dbReference type="EMBL" id="BRLB01000001">
    <property type="protein sequence ID" value="GKX28539.1"/>
    <property type="molecule type" value="Genomic_DNA"/>
</dbReference>
<dbReference type="SUPFAM" id="SSF50814">
    <property type="entry name" value="Lipocalins"/>
    <property type="match status" value="1"/>
</dbReference>
<evidence type="ECO:0000313" key="2">
    <source>
        <dbReference type="Proteomes" id="UP001144256"/>
    </source>
</evidence>
<evidence type="ECO:0008006" key="3">
    <source>
        <dbReference type="Google" id="ProtNLM"/>
    </source>
</evidence>
<dbReference type="InterPro" id="IPR015231">
    <property type="entry name" value="DUF1934"/>
</dbReference>
<dbReference type="Pfam" id="PF09148">
    <property type="entry name" value="DUF1934"/>
    <property type="match status" value="1"/>
</dbReference>
<keyword evidence="2" id="KW-1185">Reference proteome</keyword>
<gene>
    <name evidence="1" type="ORF">SH1V18_10190</name>
</gene>
<dbReference type="RefSeq" id="WP_281812908.1">
    <property type="nucleotide sequence ID" value="NZ_BRLB01000001.1"/>
</dbReference>
<accession>A0A9W5YAS9</accession>
<name>A0A9W5YAS9_9FIRM</name>